<name>A0ABW4BKH0_9LACO</name>
<gene>
    <name evidence="2" type="ORF">ACFQ4R_03680</name>
</gene>
<dbReference type="Proteomes" id="UP001597191">
    <property type="component" value="Unassembled WGS sequence"/>
</dbReference>
<dbReference type="RefSeq" id="WP_164509258.1">
    <property type="nucleotide sequence ID" value="NZ_JBHTOH010000024.1"/>
</dbReference>
<dbReference type="EMBL" id="JBHTOH010000024">
    <property type="protein sequence ID" value="MFD1410715.1"/>
    <property type="molecule type" value="Genomic_DNA"/>
</dbReference>
<evidence type="ECO:0000256" key="1">
    <source>
        <dbReference type="SAM" id="Phobius"/>
    </source>
</evidence>
<organism evidence="2 3">
    <name type="scientific">Lapidilactobacillus gannanensis</name>
    <dbReference type="NCBI Taxonomy" id="2486002"/>
    <lineage>
        <taxon>Bacteria</taxon>
        <taxon>Bacillati</taxon>
        <taxon>Bacillota</taxon>
        <taxon>Bacilli</taxon>
        <taxon>Lactobacillales</taxon>
        <taxon>Lactobacillaceae</taxon>
        <taxon>Lapidilactobacillus</taxon>
    </lineage>
</organism>
<keyword evidence="3" id="KW-1185">Reference proteome</keyword>
<accession>A0ABW4BKH0</accession>
<feature type="transmembrane region" description="Helical" evidence="1">
    <location>
        <begin position="34"/>
        <end position="56"/>
    </location>
</feature>
<evidence type="ECO:0000313" key="2">
    <source>
        <dbReference type="EMBL" id="MFD1410715.1"/>
    </source>
</evidence>
<keyword evidence="1" id="KW-0472">Membrane</keyword>
<keyword evidence="1" id="KW-0812">Transmembrane</keyword>
<reference evidence="3" key="1">
    <citation type="journal article" date="2019" name="Int. J. Syst. Evol. Microbiol.">
        <title>The Global Catalogue of Microorganisms (GCM) 10K type strain sequencing project: providing services to taxonomists for standard genome sequencing and annotation.</title>
        <authorList>
            <consortium name="The Broad Institute Genomics Platform"/>
            <consortium name="The Broad Institute Genome Sequencing Center for Infectious Disease"/>
            <person name="Wu L."/>
            <person name="Ma J."/>
        </authorList>
    </citation>
    <scope>NUCLEOTIDE SEQUENCE [LARGE SCALE GENOMIC DNA]</scope>
    <source>
        <strain evidence="3">CCM 8937</strain>
    </source>
</reference>
<feature type="transmembrane region" description="Helical" evidence="1">
    <location>
        <begin position="62"/>
        <end position="83"/>
    </location>
</feature>
<keyword evidence="1" id="KW-1133">Transmembrane helix</keyword>
<feature type="transmembrane region" description="Helical" evidence="1">
    <location>
        <begin position="110"/>
        <end position="131"/>
    </location>
</feature>
<comment type="caution">
    <text evidence="2">The sequence shown here is derived from an EMBL/GenBank/DDBJ whole genome shotgun (WGS) entry which is preliminary data.</text>
</comment>
<evidence type="ECO:0000313" key="3">
    <source>
        <dbReference type="Proteomes" id="UP001597191"/>
    </source>
</evidence>
<proteinExistence type="predicted"/>
<protein>
    <submittedName>
        <fullName evidence="2">Uncharacterized protein</fullName>
    </submittedName>
</protein>
<sequence length="133" mass="15732">MMNKYSWTLEEFRTQQKQQQMNYTEKIPRRLQKLMNLVGWTLFYSFLIALTLIVISKNLYNISYWLMMTVLVLHSVVASTIVYNYQKSRSLIQGDFSEFNTGKTIPIKSALIMFTIDLILLVPFVWCYVLVNP</sequence>